<dbReference type="EMBL" id="MU393549">
    <property type="protein sequence ID" value="KAI4861541.1"/>
    <property type="molecule type" value="Genomic_DNA"/>
</dbReference>
<comment type="caution">
    <text evidence="1">The sequence shown here is derived from an EMBL/GenBank/DDBJ whole genome shotgun (WGS) entry which is preliminary data.</text>
</comment>
<dbReference type="Proteomes" id="UP001497700">
    <property type="component" value="Unassembled WGS sequence"/>
</dbReference>
<proteinExistence type="predicted"/>
<evidence type="ECO:0000313" key="2">
    <source>
        <dbReference type="Proteomes" id="UP001497700"/>
    </source>
</evidence>
<keyword evidence="2" id="KW-1185">Reference proteome</keyword>
<name>A0ACB9YQR6_9PEZI</name>
<sequence>MVRQQAVVVSAKSSAVSILMILPGSLVYGSHRNKPEDNEAFSRGYLAEVAEIHARNIMEMYQQVFTLAPYRAALGEMNRRGNRGWVIDVDKYVDGGQVVNLEGGRSTYTPWSELRDLSTAYPAPASVFC</sequence>
<protein>
    <submittedName>
        <fullName evidence="1">Uncharacterized protein</fullName>
    </submittedName>
</protein>
<accession>A0ACB9YQR6</accession>
<organism evidence="1 2">
    <name type="scientific">Hypoxylon rubiginosum</name>
    <dbReference type="NCBI Taxonomy" id="110542"/>
    <lineage>
        <taxon>Eukaryota</taxon>
        <taxon>Fungi</taxon>
        <taxon>Dikarya</taxon>
        <taxon>Ascomycota</taxon>
        <taxon>Pezizomycotina</taxon>
        <taxon>Sordariomycetes</taxon>
        <taxon>Xylariomycetidae</taxon>
        <taxon>Xylariales</taxon>
        <taxon>Hypoxylaceae</taxon>
        <taxon>Hypoxylon</taxon>
    </lineage>
</organism>
<evidence type="ECO:0000313" key="1">
    <source>
        <dbReference type="EMBL" id="KAI4861541.1"/>
    </source>
</evidence>
<gene>
    <name evidence="1" type="ORF">F4820DRAFT_451836</name>
</gene>
<reference evidence="1 2" key="1">
    <citation type="journal article" date="2022" name="New Phytol.">
        <title>Ecological generalism drives hyperdiversity of secondary metabolite gene clusters in xylarialean endophytes.</title>
        <authorList>
            <person name="Franco M.E.E."/>
            <person name="Wisecaver J.H."/>
            <person name="Arnold A.E."/>
            <person name="Ju Y.M."/>
            <person name="Slot J.C."/>
            <person name="Ahrendt S."/>
            <person name="Moore L.P."/>
            <person name="Eastman K.E."/>
            <person name="Scott K."/>
            <person name="Konkel Z."/>
            <person name="Mondo S.J."/>
            <person name="Kuo A."/>
            <person name="Hayes R.D."/>
            <person name="Haridas S."/>
            <person name="Andreopoulos B."/>
            <person name="Riley R."/>
            <person name="LaButti K."/>
            <person name="Pangilinan J."/>
            <person name="Lipzen A."/>
            <person name="Amirebrahimi M."/>
            <person name="Yan J."/>
            <person name="Adam C."/>
            <person name="Keymanesh K."/>
            <person name="Ng V."/>
            <person name="Louie K."/>
            <person name="Northen T."/>
            <person name="Drula E."/>
            <person name="Henrissat B."/>
            <person name="Hsieh H.M."/>
            <person name="Youens-Clark K."/>
            <person name="Lutzoni F."/>
            <person name="Miadlikowska J."/>
            <person name="Eastwood D.C."/>
            <person name="Hamelin R.C."/>
            <person name="Grigoriev I.V."/>
            <person name="U'Ren J.M."/>
        </authorList>
    </citation>
    <scope>NUCLEOTIDE SEQUENCE [LARGE SCALE GENOMIC DNA]</scope>
    <source>
        <strain evidence="1 2">CBS 119005</strain>
    </source>
</reference>